<evidence type="ECO:0000256" key="2">
    <source>
        <dbReference type="ARBA" id="ARBA00022801"/>
    </source>
</evidence>
<dbReference type="Gene3D" id="2.160.20.10">
    <property type="entry name" value="Single-stranded right-handed beta-helix, Pectin lyase-like"/>
    <property type="match status" value="1"/>
</dbReference>
<dbReference type="PANTHER" id="PTHR31339:SF9">
    <property type="entry name" value="PLASMIN AND FIBRONECTIN-BINDING PROTEIN A"/>
    <property type="match status" value="1"/>
</dbReference>
<evidence type="ECO:0000313" key="7">
    <source>
        <dbReference type="EMBL" id="TDO24217.1"/>
    </source>
</evidence>
<comment type="caution">
    <text evidence="7">The sequence shown here is derived from an EMBL/GenBank/DDBJ whole genome shotgun (WGS) entry which is preliminary data.</text>
</comment>
<dbReference type="InterPro" id="IPR012334">
    <property type="entry name" value="Pectin_lyas_fold"/>
</dbReference>
<dbReference type="InterPro" id="IPR011050">
    <property type="entry name" value="Pectin_lyase_fold/virulence"/>
</dbReference>
<comment type="similarity">
    <text evidence="1 4">Belongs to the glycosyl hydrolase 28 family.</text>
</comment>
<evidence type="ECO:0000256" key="1">
    <source>
        <dbReference type="ARBA" id="ARBA00008834"/>
    </source>
</evidence>
<feature type="signal peptide" evidence="5">
    <location>
        <begin position="1"/>
        <end position="23"/>
    </location>
</feature>
<dbReference type="Pfam" id="PF12708">
    <property type="entry name" value="Pect-lyase_RHGA_epim"/>
    <property type="match status" value="1"/>
</dbReference>
<sequence>MKRYQKLLALALLGVVFIETANAQEKYSWANLPQSALPSFKKDTFNVVSYGARPDGITLNTLPINKAIADCSAKGGGVVLIPQGVWLTGPIVLKNNVNLHAASAALIQFTGDKSQYPLVEGNFEGKKSIRNQSPISGSDLSNIAITGKGIFDARGEVWRPVKKDKLTEGEWKTLTTSGGLVGPDAKTWYPSKGYLKGEKEPESTYFKEGKTLKDYEAVKDFFRPNMLVLNNCKKILIQGATFQNSAAWGIHPILCENLTIDGIQIRNLPSAQNGDGLDIESCTYVTVKNSILDVGDDGLCIKSGKDEEGRARGKAAAYIVIQNNTVYRAHGGFVIGSEMSGGAHDIFVSDCTFIGTDIGLRFKTARGRGGIVENIFIKNIGMHNVVHDAILFDMYYFAKAQTLAQTNGKVDIPAVDAGTPKFRKFYINNIVCEGAERAMLIRGLPEMSIEDIFLENVSIRSHRGADIMEAKNVSLKNVTLQCDESSPLINIENSKNIAFNQLKAINPVDVLFSINGDRSKAITVEKTDSSTAKTSATFNYGATKSQFEISR</sequence>
<keyword evidence="7" id="KW-0456">Lyase</keyword>
<dbReference type="Proteomes" id="UP000295499">
    <property type="component" value="Unassembled WGS sequence"/>
</dbReference>
<keyword evidence="8" id="KW-1185">Reference proteome</keyword>
<name>A0A4R6IPV3_9SPHI</name>
<evidence type="ECO:0000256" key="3">
    <source>
        <dbReference type="ARBA" id="ARBA00023295"/>
    </source>
</evidence>
<proteinExistence type="inferred from homology"/>
<dbReference type="Pfam" id="PF00295">
    <property type="entry name" value="Glyco_hydro_28"/>
    <property type="match status" value="1"/>
</dbReference>
<dbReference type="InterPro" id="IPR006626">
    <property type="entry name" value="PbH1"/>
</dbReference>
<dbReference type="InterPro" id="IPR000743">
    <property type="entry name" value="Glyco_hydro_28"/>
</dbReference>
<keyword evidence="3 4" id="KW-0326">Glycosidase</keyword>
<protein>
    <submittedName>
        <fullName evidence="7">Pectate lyase-like protein</fullName>
    </submittedName>
</protein>
<dbReference type="GO" id="GO:0004650">
    <property type="term" value="F:polygalacturonase activity"/>
    <property type="evidence" value="ECO:0007669"/>
    <property type="project" value="InterPro"/>
</dbReference>
<evidence type="ECO:0000256" key="5">
    <source>
        <dbReference type="SAM" id="SignalP"/>
    </source>
</evidence>
<accession>A0A4R6IPV3</accession>
<dbReference type="RefSeq" id="WP_133552012.1">
    <property type="nucleotide sequence ID" value="NZ_SNWM01000001.1"/>
</dbReference>
<organism evidence="7 8">
    <name type="scientific">Pedobacter duraquae</name>
    <dbReference type="NCBI Taxonomy" id="425511"/>
    <lineage>
        <taxon>Bacteria</taxon>
        <taxon>Pseudomonadati</taxon>
        <taxon>Bacteroidota</taxon>
        <taxon>Sphingobacteriia</taxon>
        <taxon>Sphingobacteriales</taxon>
        <taxon>Sphingobacteriaceae</taxon>
        <taxon>Pedobacter</taxon>
    </lineage>
</organism>
<dbReference type="EMBL" id="SNWM01000001">
    <property type="protein sequence ID" value="TDO24217.1"/>
    <property type="molecule type" value="Genomic_DNA"/>
</dbReference>
<evidence type="ECO:0000259" key="6">
    <source>
        <dbReference type="Pfam" id="PF12708"/>
    </source>
</evidence>
<dbReference type="InterPro" id="IPR024535">
    <property type="entry name" value="RHGA/B-epi-like_pectate_lyase"/>
</dbReference>
<dbReference type="GO" id="GO:0005975">
    <property type="term" value="P:carbohydrate metabolic process"/>
    <property type="evidence" value="ECO:0007669"/>
    <property type="project" value="InterPro"/>
</dbReference>
<gene>
    <name evidence="7" type="ORF">CLV32_0506</name>
</gene>
<keyword evidence="5" id="KW-0732">Signal</keyword>
<dbReference type="AlphaFoldDB" id="A0A4R6IPV3"/>
<dbReference type="SUPFAM" id="SSF51126">
    <property type="entry name" value="Pectin lyase-like"/>
    <property type="match status" value="1"/>
</dbReference>
<dbReference type="SMART" id="SM00710">
    <property type="entry name" value="PbH1"/>
    <property type="match status" value="5"/>
</dbReference>
<evidence type="ECO:0000256" key="4">
    <source>
        <dbReference type="RuleBase" id="RU361169"/>
    </source>
</evidence>
<dbReference type="OrthoDB" id="9795222at2"/>
<feature type="domain" description="Rhamnogalacturonase A/B/Epimerase-like pectate lyase" evidence="6">
    <location>
        <begin position="45"/>
        <end position="129"/>
    </location>
</feature>
<evidence type="ECO:0000313" key="8">
    <source>
        <dbReference type="Proteomes" id="UP000295499"/>
    </source>
</evidence>
<feature type="chain" id="PRO_5020346976" evidence="5">
    <location>
        <begin position="24"/>
        <end position="551"/>
    </location>
</feature>
<dbReference type="InterPro" id="IPR051801">
    <property type="entry name" value="GH28_Enzymes"/>
</dbReference>
<reference evidence="7 8" key="1">
    <citation type="submission" date="2019-03" db="EMBL/GenBank/DDBJ databases">
        <title>Genomic Encyclopedia of Archaeal and Bacterial Type Strains, Phase II (KMG-II): from individual species to whole genera.</title>
        <authorList>
            <person name="Goeker M."/>
        </authorList>
    </citation>
    <scope>NUCLEOTIDE SEQUENCE [LARGE SCALE GENOMIC DNA]</scope>
    <source>
        <strain evidence="7 8">DSM 19034</strain>
    </source>
</reference>
<keyword evidence="2 4" id="KW-0378">Hydrolase</keyword>
<dbReference type="PANTHER" id="PTHR31339">
    <property type="entry name" value="PECTIN LYASE-RELATED"/>
    <property type="match status" value="1"/>
</dbReference>
<dbReference type="GO" id="GO:0016829">
    <property type="term" value="F:lyase activity"/>
    <property type="evidence" value="ECO:0007669"/>
    <property type="project" value="UniProtKB-KW"/>
</dbReference>